<dbReference type="Pfam" id="PF13489">
    <property type="entry name" value="Methyltransf_23"/>
    <property type="match status" value="1"/>
</dbReference>
<organism evidence="1 2">
    <name type="scientific">Pedobacter psychroterrae</name>
    <dbReference type="NCBI Taxonomy" id="2530453"/>
    <lineage>
        <taxon>Bacteria</taxon>
        <taxon>Pseudomonadati</taxon>
        <taxon>Bacteroidota</taxon>
        <taxon>Sphingobacteriia</taxon>
        <taxon>Sphingobacteriales</taxon>
        <taxon>Sphingobacteriaceae</taxon>
        <taxon>Pedobacter</taxon>
    </lineage>
</organism>
<dbReference type="GO" id="GO:0008168">
    <property type="term" value="F:methyltransferase activity"/>
    <property type="evidence" value="ECO:0007669"/>
    <property type="project" value="UniProtKB-KW"/>
</dbReference>
<dbReference type="PANTHER" id="PTHR43861">
    <property type="entry name" value="TRANS-ACONITATE 2-METHYLTRANSFERASE-RELATED"/>
    <property type="match status" value="1"/>
</dbReference>
<reference evidence="1 2" key="1">
    <citation type="submission" date="2019-02" db="EMBL/GenBank/DDBJ databases">
        <title>Pedobacter sp. RP-1-14 sp. nov., isolated from Arctic soil.</title>
        <authorList>
            <person name="Dahal R.H."/>
        </authorList>
    </citation>
    <scope>NUCLEOTIDE SEQUENCE [LARGE SCALE GENOMIC DNA]</scope>
    <source>
        <strain evidence="1 2">RP-1-14</strain>
    </source>
</reference>
<accession>A0A4R0NB22</accession>
<dbReference type="OrthoDB" id="7348755at2"/>
<evidence type="ECO:0000313" key="2">
    <source>
        <dbReference type="Proteomes" id="UP000293347"/>
    </source>
</evidence>
<comment type="caution">
    <text evidence="1">The sequence shown here is derived from an EMBL/GenBank/DDBJ whole genome shotgun (WGS) entry which is preliminary data.</text>
</comment>
<proteinExistence type="predicted"/>
<protein>
    <submittedName>
        <fullName evidence="1">Class I SAM-dependent methyltransferase</fullName>
    </submittedName>
</protein>
<name>A0A4R0NB22_9SPHI</name>
<dbReference type="RefSeq" id="WP_131598051.1">
    <property type="nucleotide sequence ID" value="NZ_SJSL01000010.1"/>
</dbReference>
<dbReference type="EMBL" id="SJSL01000010">
    <property type="protein sequence ID" value="TCC96817.1"/>
    <property type="molecule type" value="Genomic_DNA"/>
</dbReference>
<dbReference type="GO" id="GO:0032259">
    <property type="term" value="P:methylation"/>
    <property type="evidence" value="ECO:0007669"/>
    <property type="project" value="UniProtKB-KW"/>
</dbReference>
<dbReference type="PANTHER" id="PTHR43861:SF6">
    <property type="entry name" value="METHYLTRANSFERASE TYPE 11"/>
    <property type="match status" value="1"/>
</dbReference>
<gene>
    <name evidence="1" type="ORF">EZ437_20745</name>
</gene>
<dbReference type="Proteomes" id="UP000293347">
    <property type="component" value="Unassembled WGS sequence"/>
</dbReference>
<evidence type="ECO:0000313" key="1">
    <source>
        <dbReference type="EMBL" id="TCC96817.1"/>
    </source>
</evidence>
<keyword evidence="1" id="KW-0489">Methyltransferase</keyword>
<dbReference type="InterPro" id="IPR029063">
    <property type="entry name" value="SAM-dependent_MTases_sf"/>
</dbReference>
<sequence>MITFNLEVILNKIQDRNLHHAVKLRNNTHDLGDLYHHKASLFLKKYEAYLQREGENIDFGINRYLIMLETMLQERIQFIKTGQYSNTSFEEVEKSVYANPEAMVSHMHGLVLAQFLWPDQYTRFLFFSTNFHKYFNDFCTYLEIGGGHGLYLNEAIELFPQARQFDLVDISQSSIDLAKGIIDNDRVNYYHKNVYDFDENEYNFITMGEVLEHVEDPLGLLTKTVSLLSPNGVCYITTPINSPMLDHIYLFNDEEEIRTLFHSAGLQIIEEKIAISDNKSTTYAKKNKTPVMYAAFLKKI</sequence>
<dbReference type="SUPFAM" id="SSF53335">
    <property type="entry name" value="S-adenosyl-L-methionine-dependent methyltransferases"/>
    <property type="match status" value="1"/>
</dbReference>
<dbReference type="AlphaFoldDB" id="A0A4R0NB22"/>
<dbReference type="Gene3D" id="3.40.50.150">
    <property type="entry name" value="Vaccinia Virus protein VP39"/>
    <property type="match status" value="1"/>
</dbReference>
<keyword evidence="1" id="KW-0808">Transferase</keyword>
<keyword evidence="2" id="KW-1185">Reference proteome</keyword>